<feature type="region of interest" description="Disordered" evidence="1">
    <location>
        <begin position="303"/>
        <end position="342"/>
    </location>
</feature>
<evidence type="ECO:0000313" key="3">
    <source>
        <dbReference type="Proteomes" id="UP000193411"/>
    </source>
</evidence>
<sequence length="342" mass="35452">MSDRLAHFGRRAKRFVQGADSASPDPSASAWQPRDPSARPPSLTQLAANTADQPDAVEEAVLNEELPPKSDTADGQSESEDARDQQKPSATRGEGNNAGWNVRTLETSPKRGGNTTTQLKEAVKDKVKGILQRKGSADSSDSSASSEQDARDKQQPTICNRRSDPSSLRGSGSLTSASRSGLTSSTFSSSALNSGGSTLSYLARPALQALAALDEPDSTADLTLPWSGSMNIGGGASGTSSYASLRARQRELDRQDGEKEAVDIQLLASAALSGCSVVMSETDGPWIWSGIMAEVGDLLRMEPQANKEPGTGGKEGMVSGGAGNAMAALGAGTGRSRGLAAR</sequence>
<feature type="compositionally biased region" description="Gly residues" evidence="1">
    <location>
        <begin position="310"/>
        <end position="323"/>
    </location>
</feature>
<reference evidence="2 3" key="1">
    <citation type="submission" date="2016-07" db="EMBL/GenBank/DDBJ databases">
        <title>Pervasive Adenine N6-methylation of Active Genes in Fungi.</title>
        <authorList>
            <consortium name="DOE Joint Genome Institute"/>
            <person name="Mondo S.J."/>
            <person name="Dannebaum R.O."/>
            <person name="Kuo R.C."/>
            <person name="Labutti K."/>
            <person name="Haridas S."/>
            <person name="Kuo A."/>
            <person name="Salamov A."/>
            <person name="Ahrendt S.R."/>
            <person name="Lipzen A."/>
            <person name="Sullivan W."/>
            <person name="Andreopoulos W.B."/>
            <person name="Clum A."/>
            <person name="Lindquist E."/>
            <person name="Daum C."/>
            <person name="Ramamoorthy G.K."/>
            <person name="Gryganskyi A."/>
            <person name="Culley D."/>
            <person name="Magnuson J.K."/>
            <person name="James T.Y."/>
            <person name="O'Malley M.A."/>
            <person name="Stajich J.E."/>
            <person name="Spatafora J.W."/>
            <person name="Visel A."/>
            <person name="Grigoriev I.V."/>
        </authorList>
    </citation>
    <scope>NUCLEOTIDE SEQUENCE [LARGE SCALE GENOMIC DNA]</scope>
    <source>
        <strain evidence="2 3">PL171</strain>
    </source>
</reference>
<dbReference type="EMBL" id="MCFL01000049">
    <property type="protein sequence ID" value="ORZ32209.1"/>
    <property type="molecule type" value="Genomic_DNA"/>
</dbReference>
<dbReference type="Proteomes" id="UP000193411">
    <property type="component" value="Unassembled WGS sequence"/>
</dbReference>
<evidence type="ECO:0000256" key="1">
    <source>
        <dbReference type="SAM" id="MobiDB-lite"/>
    </source>
</evidence>
<name>A0A1Y2HCA8_9FUNG</name>
<dbReference type="OrthoDB" id="5583428at2759"/>
<proteinExistence type="predicted"/>
<evidence type="ECO:0000313" key="2">
    <source>
        <dbReference type="EMBL" id="ORZ32209.1"/>
    </source>
</evidence>
<feature type="compositionally biased region" description="Polar residues" evidence="1">
    <location>
        <begin position="42"/>
        <end position="52"/>
    </location>
</feature>
<dbReference type="AlphaFoldDB" id="A0A1Y2HCA8"/>
<feature type="compositionally biased region" description="Low complexity" evidence="1">
    <location>
        <begin position="19"/>
        <end position="30"/>
    </location>
</feature>
<gene>
    <name evidence="2" type="ORF">BCR44DRAFT_1440676</name>
</gene>
<accession>A0A1Y2HCA8</accession>
<feature type="compositionally biased region" description="Low complexity" evidence="1">
    <location>
        <begin position="137"/>
        <end position="146"/>
    </location>
</feature>
<protein>
    <submittedName>
        <fullName evidence="2">Uncharacterized protein</fullName>
    </submittedName>
</protein>
<comment type="caution">
    <text evidence="2">The sequence shown here is derived from an EMBL/GenBank/DDBJ whole genome shotgun (WGS) entry which is preliminary data.</text>
</comment>
<keyword evidence="3" id="KW-1185">Reference proteome</keyword>
<feature type="compositionally biased region" description="Low complexity" evidence="1">
    <location>
        <begin position="166"/>
        <end position="190"/>
    </location>
</feature>
<feature type="region of interest" description="Disordered" evidence="1">
    <location>
        <begin position="1"/>
        <end position="190"/>
    </location>
</feature>
<organism evidence="2 3">
    <name type="scientific">Catenaria anguillulae PL171</name>
    <dbReference type="NCBI Taxonomy" id="765915"/>
    <lineage>
        <taxon>Eukaryota</taxon>
        <taxon>Fungi</taxon>
        <taxon>Fungi incertae sedis</taxon>
        <taxon>Blastocladiomycota</taxon>
        <taxon>Blastocladiomycetes</taxon>
        <taxon>Blastocladiales</taxon>
        <taxon>Catenariaceae</taxon>
        <taxon>Catenaria</taxon>
    </lineage>
</organism>